<protein>
    <recommendedName>
        <fullName evidence="4">Transmembrane protein</fullName>
    </recommendedName>
</protein>
<dbReference type="EMBL" id="JACEGQ020000003">
    <property type="protein sequence ID" value="KAH8514790.1"/>
    <property type="molecule type" value="Genomic_DNA"/>
</dbReference>
<organism evidence="2 3">
    <name type="scientific">Populus deltoides</name>
    <name type="common">Eastern poplar</name>
    <name type="synonym">Eastern cottonwood</name>
    <dbReference type="NCBI Taxonomy" id="3696"/>
    <lineage>
        <taxon>Eukaryota</taxon>
        <taxon>Viridiplantae</taxon>
        <taxon>Streptophyta</taxon>
        <taxon>Embryophyta</taxon>
        <taxon>Tracheophyta</taxon>
        <taxon>Spermatophyta</taxon>
        <taxon>Magnoliopsida</taxon>
        <taxon>eudicotyledons</taxon>
        <taxon>Gunneridae</taxon>
        <taxon>Pentapetalae</taxon>
        <taxon>rosids</taxon>
        <taxon>fabids</taxon>
        <taxon>Malpighiales</taxon>
        <taxon>Salicaceae</taxon>
        <taxon>Saliceae</taxon>
        <taxon>Populus</taxon>
    </lineage>
</organism>
<evidence type="ECO:0008006" key="4">
    <source>
        <dbReference type="Google" id="ProtNLM"/>
    </source>
</evidence>
<name>A0A8T2ZBS0_POPDE</name>
<evidence type="ECO:0000313" key="3">
    <source>
        <dbReference type="Proteomes" id="UP000807159"/>
    </source>
</evidence>
<gene>
    <name evidence="2" type="ORF">H0E87_007585</name>
</gene>
<reference evidence="2" key="1">
    <citation type="journal article" date="2021" name="J. Hered.">
        <title>Genome Assembly of Salicaceae Populus deltoides (Eastern Cottonwood) I-69 Based on Nanopore Sequencing and Hi-C Technologies.</title>
        <authorList>
            <person name="Bai S."/>
            <person name="Wu H."/>
            <person name="Zhang J."/>
            <person name="Pan Z."/>
            <person name="Zhao W."/>
            <person name="Li Z."/>
            <person name="Tong C."/>
        </authorList>
    </citation>
    <scope>NUCLEOTIDE SEQUENCE</scope>
    <source>
        <tissue evidence="2">Leaf</tissue>
    </source>
</reference>
<sequence>MDIALLRESYYNNSESSLTILEKRKRQRRQRQPQQQNLVDSIVFKVPSSSWMGDDSVADWSWILQYLSDTEEDLVTENAFFTADWSAEADDETDELLLSFAPNPTTTLFSSSSSSTESESWVVVSVLIMFFLVLSWSPTILLVSWGSLWDFVGSGNANERSEKSMDLDLAVPKILILE</sequence>
<keyword evidence="3" id="KW-1185">Reference proteome</keyword>
<comment type="caution">
    <text evidence="2">The sequence shown here is derived from an EMBL/GenBank/DDBJ whole genome shotgun (WGS) entry which is preliminary data.</text>
</comment>
<accession>A0A8T2ZBS0</accession>
<dbReference type="AlphaFoldDB" id="A0A8T2ZBS0"/>
<keyword evidence="1" id="KW-1133">Transmembrane helix</keyword>
<evidence type="ECO:0000256" key="1">
    <source>
        <dbReference type="SAM" id="Phobius"/>
    </source>
</evidence>
<dbReference type="Proteomes" id="UP000807159">
    <property type="component" value="Chromosome 3"/>
</dbReference>
<proteinExistence type="predicted"/>
<keyword evidence="1" id="KW-0812">Transmembrane</keyword>
<evidence type="ECO:0000313" key="2">
    <source>
        <dbReference type="EMBL" id="KAH8514790.1"/>
    </source>
</evidence>
<keyword evidence="1" id="KW-0472">Membrane</keyword>
<feature type="transmembrane region" description="Helical" evidence="1">
    <location>
        <begin position="121"/>
        <end position="145"/>
    </location>
</feature>